<evidence type="ECO:0000313" key="2">
    <source>
        <dbReference type="EMBL" id="PMD38297.1"/>
    </source>
</evidence>
<protein>
    <submittedName>
        <fullName evidence="2">Uncharacterized protein</fullName>
    </submittedName>
</protein>
<reference evidence="2 3" key="1">
    <citation type="submission" date="2016-04" db="EMBL/GenBank/DDBJ databases">
        <title>A degradative enzymes factory behind the ericoid mycorrhizal symbiosis.</title>
        <authorList>
            <consortium name="DOE Joint Genome Institute"/>
            <person name="Martino E."/>
            <person name="Morin E."/>
            <person name="Grelet G."/>
            <person name="Kuo A."/>
            <person name="Kohler A."/>
            <person name="Daghino S."/>
            <person name="Barry K."/>
            <person name="Choi C."/>
            <person name="Cichocki N."/>
            <person name="Clum A."/>
            <person name="Copeland A."/>
            <person name="Hainaut M."/>
            <person name="Haridas S."/>
            <person name="Labutti K."/>
            <person name="Lindquist E."/>
            <person name="Lipzen A."/>
            <person name="Khouja H.-R."/>
            <person name="Murat C."/>
            <person name="Ohm R."/>
            <person name="Olson A."/>
            <person name="Spatafora J."/>
            <person name="Veneault-Fourrey C."/>
            <person name="Henrissat B."/>
            <person name="Grigoriev I."/>
            <person name="Martin F."/>
            <person name="Perotto S."/>
        </authorList>
    </citation>
    <scope>NUCLEOTIDE SEQUENCE [LARGE SCALE GENOMIC DNA]</scope>
    <source>
        <strain evidence="2 3">F</strain>
    </source>
</reference>
<dbReference type="EMBL" id="KZ613948">
    <property type="protein sequence ID" value="PMD38297.1"/>
    <property type="molecule type" value="Genomic_DNA"/>
</dbReference>
<dbReference type="Proteomes" id="UP000235786">
    <property type="component" value="Unassembled WGS sequence"/>
</dbReference>
<name>A0A2J6RIH4_HYAVF</name>
<organism evidence="2 3">
    <name type="scientific">Hyaloscypha variabilis (strain UAMH 11265 / GT02V1 / F)</name>
    <name type="common">Meliniomyces variabilis</name>
    <dbReference type="NCBI Taxonomy" id="1149755"/>
    <lineage>
        <taxon>Eukaryota</taxon>
        <taxon>Fungi</taxon>
        <taxon>Dikarya</taxon>
        <taxon>Ascomycota</taxon>
        <taxon>Pezizomycotina</taxon>
        <taxon>Leotiomycetes</taxon>
        <taxon>Helotiales</taxon>
        <taxon>Hyaloscyphaceae</taxon>
        <taxon>Hyaloscypha</taxon>
        <taxon>Hyaloscypha variabilis</taxon>
    </lineage>
</organism>
<sequence>MECTSSPSFQKVSLVRATYRNLPLSPLAVGSPRATGHTPRHPRHPRLSALSRLTSSHPHPCGHASADPRRPTPHASQSPASPPRFGEL</sequence>
<keyword evidence="3" id="KW-1185">Reference proteome</keyword>
<dbReference type="AlphaFoldDB" id="A0A2J6RIH4"/>
<gene>
    <name evidence="2" type="ORF">L207DRAFT_65888</name>
</gene>
<evidence type="ECO:0000313" key="3">
    <source>
        <dbReference type="Proteomes" id="UP000235786"/>
    </source>
</evidence>
<evidence type="ECO:0000256" key="1">
    <source>
        <dbReference type="SAM" id="MobiDB-lite"/>
    </source>
</evidence>
<accession>A0A2J6RIH4</accession>
<feature type="region of interest" description="Disordered" evidence="1">
    <location>
        <begin position="21"/>
        <end position="88"/>
    </location>
</feature>
<proteinExistence type="predicted"/>